<dbReference type="PROSITE" id="PS50157">
    <property type="entry name" value="ZINC_FINGER_C2H2_2"/>
    <property type="match status" value="2"/>
</dbReference>
<dbReference type="EMBL" id="CP014584">
    <property type="protein sequence ID" value="ANZ74466.1"/>
    <property type="molecule type" value="Genomic_DNA"/>
</dbReference>
<dbReference type="GO" id="GO:0008270">
    <property type="term" value="F:zinc ion binding"/>
    <property type="evidence" value="ECO:0007669"/>
    <property type="project" value="UniProtKB-KW"/>
</dbReference>
<keyword evidence="4 7" id="KW-0863">Zinc-finger</keyword>
<dbReference type="FunFam" id="3.30.160.60:FF:000145">
    <property type="entry name" value="Zinc finger protein 574"/>
    <property type="match status" value="1"/>
</dbReference>
<dbReference type="SUPFAM" id="SSF57667">
    <property type="entry name" value="beta-beta-alpha zinc fingers"/>
    <property type="match status" value="1"/>
</dbReference>
<keyword evidence="2" id="KW-0479">Metal-binding</keyword>
<dbReference type="InterPro" id="IPR013087">
    <property type="entry name" value="Znf_C2H2_type"/>
</dbReference>
<feature type="compositionally biased region" description="Basic and acidic residues" evidence="8">
    <location>
        <begin position="268"/>
        <end position="285"/>
    </location>
</feature>
<evidence type="ECO:0000256" key="7">
    <source>
        <dbReference type="PROSITE-ProRule" id="PRU00042"/>
    </source>
</evidence>
<feature type="compositionally biased region" description="Basic and acidic residues" evidence="8">
    <location>
        <begin position="554"/>
        <end position="589"/>
    </location>
</feature>
<dbReference type="GO" id="GO:0005634">
    <property type="term" value="C:nucleus"/>
    <property type="evidence" value="ECO:0007669"/>
    <property type="project" value="UniProtKB-SubCell"/>
</dbReference>
<feature type="domain" description="C2H2-type" evidence="9">
    <location>
        <begin position="423"/>
        <end position="452"/>
    </location>
</feature>
<dbReference type="OrthoDB" id="3437960at2759"/>
<evidence type="ECO:0000256" key="8">
    <source>
        <dbReference type="SAM" id="MobiDB-lite"/>
    </source>
</evidence>
<dbReference type="AlphaFoldDB" id="A0A1B2J8Z1"/>
<dbReference type="GO" id="GO:0000981">
    <property type="term" value="F:DNA-binding transcription factor activity, RNA polymerase II-specific"/>
    <property type="evidence" value="ECO:0007669"/>
    <property type="project" value="TreeGrafter"/>
</dbReference>
<dbReference type="PROSITE" id="PS00028">
    <property type="entry name" value="ZINC_FINGER_C2H2_1"/>
    <property type="match status" value="2"/>
</dbReference>
<dbReference type="Proteomes" id="UP000094565">
    <property type="component" value="Chromosome 1"/>
</dbReference>
<evidence type="ECO:0000256" key="1">
    <source>
        <dbReference type="ARBA" id="ARBA00004123"/>
    </source>
</evidence>
<gene>
    <name evidence="10" type="ORF">ATY40_BA7501763</name>
</gene>
<dbReference type="Pfam" id="PF00096">
    <property type="entry name" value="zf-C2H2"/>
    <property type="match status" value="1"/>
</dbReference>
<evidence type="ECO:0000256" key="4">
    <source>
        <dbReference type="ARBA" id="ARBA00022771"/>
    </source>
</evidence>
<dbReference type="SMART" id="SM00355">
    <property type="entry name" value="ZnF_C2H2"/>
    <property type="match status" value="2"/>
</dbReference>
<evidence type="ECO:0000256" key="3">
    <source>
        <dbReference type="ARBA" id="ARBA00022737"/>
    </source>
</evidence>
<keyword evidence="3" id="KW-0677">Repeat</keyword>
<dbReference type="Gene3D" id="3.30.160.60">
    <property type="entry name" value="Classic Zinc Finger"/>
    <property type="match status" value="2"/>
</dbReference>
<evidence type="ECO:0000313" key="10">
    <source>
        <dbReference type="EMBL" id="ANZ74466.1"/>
    </source>
</evidence>
<reference evidence="10 11" key="1">
    <citation type="submission" date="2016-02" db="EMBL/GenBank/DDBJ databases">
        <title>Comparative genomic and transcriptomic foundation for Pichia pastoris.</title>
        <authorList>
            <person name="Love K.R."/>
            <person name="Shah K.A."/>
            <person name="Whittaker C.A."/>
            <person name="Wu J."/>
            <person name="Bartlett M.C."/>
            <person name="Ma D."/>
            <person name="Leeson R.L."/>
            <person name="Priest M."/>
            <person name="Young S.K."/>
            <person name="Love J.C."/>
        </authorList>
    </citation>
    <scope>NUCLEOTIDE SEQUENCE [LARGE SCALE GENOMIC DNA]</scope>
    <source>
        <strain evidence="10 11">ATCC 28485</strain>
    </source>
</reference>
<evidence type="ECO:0000256" key="2">
    <source>
        <dbReference type="ARBA" id="ARBA00022723"/>
    </source>
</evidence>
<feature type="region of interest" description="Disordered" evidence="8">
    <location>
        <begin position="268"/>
        <end position="290"/>
    </location>
</feature>
<organism evidence="10 11">
    <name type="scientific">Komagataella pastoris</name>
    <name type="common">Yeast</name>
    <name type="synonym">Pichia pastoris</name>
    <dbReference type="NCBI Taxonomy" id="4922"/>
    <lineage>
        <taxon>Eukaryota</taxon>
        <taxon>Fungi</taxon>
        <taxon>Dikarya</taxon>
        <taxon>Ascomycota</taxon>
        <taxon>Saccharomycotina</taxon>
        <taxon>Pichiomycetes</taxon>
        <taxon>Pichiales</taxon>
        <taxon>Pichiaceae</taxon>
        <taxon>Komagataella</taxon>
    </lineage>
</organism>
<feature type="region of interest" description="Disordered" evidence="8">
    <location>
        <begin position="128"/>
        <end position="188"/>
    </location>
</feature>
<keyword evidence="6" id="KW-0539">Nucleus</keyword>
<dbReference type="PANTHER" id="PTHR23235">
    <property type="entry name" value="KRUEPPEL-LIKE TRANSCRIPTION FACTOR"/>
    <property type="match status" value="1"/>
</dbReference>
<dbReference type="InterPro" id="IPR036236">
    <property type="entry name" value="Znf_C2H2_sf"/>
</dbReference>
<comment type="subcellular location">
    <subcellularLocation>
        <location evidence="1">Nucleus</location>
    </subcellularLocation>
</comment>
<proteinExistence type="predicted"/>
<sequence>MDSNSYWSSQELNYNYKSDPFFDPNSNGIMPELKQVPLPTDDFTNFDIDDVLKQTLHNLEDLDIPVGPASLGINTSSYGQHPPHNRGHSRKTSGSGIFGFTGENRQLCIPGISPQLLRKTSKTDQMAGLEPDRYMDDPPGNYLSSDWDLPLESQVLPPPSGVALLPSSPVKEPESGRPDHYKFPPSDRNRILDSAEREKDQIYKNHFSVNYLKSLTRMDKQHENGLEPINNQSIGNTGHINNFPREPRYVDDITPLLETNFESNVEESHIDPNKPLEEQTTEHHGQFLSQKPQHTVQMRSLPVPAPNLVPNSSPIAVPIPANSVKSGQQQNSSPSFKEFMANSSPFRPDIYQTPQQQHHQLLGITPDTPDRRPDSGVSWKIVVDGQLDSSDSSPTRKCSTMKTTLPRGQLDYYFVGPNDDRLYTCMYNNCGKLFTRISNIRAHVQTHLCDRPFTCDICGKKFVRNHDLRRHKKKHQDYTQVCPCGKKFSRRDALKTHRERNICIGGFDSDRGVSKSDVGKGRPKKIKQLEEGDIVVAMVKEMEDSPIKPTMIPPKERKQDHETEQTQEEQQSKQGKDSKNLKLDLYEEKTDVDDNKQEFDYLEDDYSFNDLSFRSTQFAY</sequence>
<evidence type="ECO:0000313" key="11">
    <source>
        <dbReference type="Proteomes" id="UP000094565"/>
    </source>
</evidence>
<evidence type="ECO:0000256" key="6">
    <source>
        <dbReference type="ARBA" id="ARBA00023242"/>
    </source>
</evidence>
<dbReference type="GO" id="GO:0000978">
    <property type="term" value="F:RNA polymerase II cis-regulatory region sequence-specific DNA binding"/>
    <property type="evidence" value="ECO:0007669"/>
    <property type="project" value="TreeGrafter"/>
</dbReference>
<feature type="domain" description="C2H2-type" evidence="9">
    <location>
        <begin position="453"/>
        <end position="480"/>
    </location>
</feature>
<evidence type="ECO:0000259" key="9">
    <source>
        <dbReference type="PROSITE" id="PS50157"/>
    </source>
</evidence>
<name>A0A1B2J8Z1_PICPA</name>
<accession>A0A1B2J8Z1</accession>
<protein>
    <submittedName>
        <fullName evidence="10">BA75_01763T0</fullName>
    </submittedName>
</protein>
<keyword evidence="11" id="KW-1185">Reference proteome</keyword>
<feature type="compositionally biased region" description="Basic and acidic residues" evidence="8">
    <location>
        <begin position="171"/>
        <end position="188"/>
    </location>
</feature>
<feature type="region of interest" description="Disordered" evidence="8">
    <location>
        <begin position="542"/>
        <end position="589"/>
    </location>
</feature>
<evidence type="ECO:0000256" key="5">
    <source>
        <dbReference type="ARBA" id="ARBA00022833"/>
    </source>
</evidence>
<keyword evidence="5" id="KW-0862">Zinc</keyword>
<dbReference type="PANTHER" id="PTHR23235:SF120">
    <property type="entry name" value="KRUPPEL-LIKE FACTOR 15"/>
    <property type="match status" value="1"/>
</dbReference>